<reference evidence="1 2" key="1">
    <citation type="submission" date="2023-02" db="EMBL/GenBank/DDBJ databases">
        <title>LHISI_Scaffold_Assembly.</title>
        <authorList>
            <person name="Stuart O.P."/>
            <person name="Cleave R."/>
            <person name="Magrath M.J.L."/>
            <person name="Mikheyev A.S."/>
        </authorList>
    </citation>
    <scope>NUCLEOTIDE SEQUENCE [LARGE SCALE GENOMIC DNA]</scope>
    <source>
        <strain evidence="1">Daus_M_001</strain>
        <tissue evidence="1">Leg muscle</tissue>
    </source>
</reference>
<dbReference type="Proteomes" id="UP001159363">
    <property type="component" value="Chromosome X"/>
</dbReference>
<sequence length="117" mass="13383">MAACGHGNMGSFQCHQLSMQNVRRIHLKYYTNADLESKKNYILQHVEFSTSKTKSSPLPDCYSILEGIVEIVKVCRKALLDFLHESRDRVRILCEKYLQTGVASPETCKGVRQAKKY</sequence>
<comment type="caution">
    <text evidence="1">The sequence shown here is derived from an EMBL/GenBank/DDBJ whole genome shotgun (WGS) entry which is preliminary data.</text>
</comment>
<accession>A0ABQ9HT97</accession>
<evidence type="ECO:0000313" key="1">
    <source>
        <dbReference type="EMBL" id="KAJ8887078.1"/>
    </source>
</evidence>
<protein>
    <submittedName>
        <fullName evidence="1">Uncharacterized protein</fullName>
    </submittedName>
</protein>
<name>A0ABQ9HT97_9NEOP</name>
<gene>
    <name evidence="1" type="ORF">PR048_013293</name>
</gene>
<proteinExistence type="predicted"/>
<keyword evidence="2" id="KW-1185">Reference proteome</keyword>
<dbReference type="EMBL" id="JARBHB010000004">
    <property type="protein sequence ID" value="KAJ8887078.1"/>
    <property type="molecule type" value="Genomic_DNA"/>
</dbReference>
<organism evidence="1 2">
    <name type="scientific">Dryococelus australis</name>
    <dbReference type="NCBI Taxonomy" id="614101"/>
    <lineage>
        <taxon>Eukaryota</taxon>
        <taxon>Metazoa</taxon>
        <taxon>Ecdysozoa</taxon>
        <taxon>Arthropoda</taxon>
        <taxon>Hexapoda</taxon>
        <taxon>Insecta</taxon>
        <taxon>Pterygota</taxon>
        <taxon>Neoptera</taxon>
        <taxon>Polyneoptera</taxon>
        <taxon>Phasmatodea</taxon>
        <taxon>Verophasmatodea</taxon>
        <taxon>Anareolatae</taxon>
        <taxon>Phasmatidae</taxon>
        <taxon>Eurycanthinae</taxon>
        <taxon>Dryococelus</taxon>
    </lineage>
</organism>
<evidence type="ECO:0000313" key="2">
    <source>
        <dbReference type="Proteomes" id="UP001159363"/>
    </source>
</evidence>